<dbReference type="EMBL" id="MT142851">
    <property type="protein sequence ID" value="QJA89527.1"/>
    <property type="molecule type" value="Genomic_DNA"/>
</dbReference>
<protein>
    <submittedName>
        <fullName evidence="1">Uncharacterized protein</fullName>
    </submittedName>
</protein>
<proteinExistence type="predicted"/>
<accession>A0A6M3K2H2</accession>
<gene>
    <name evidence="1" type="ORF">MM415A01652_0003</name>
    <name evidence="2" type="ORF">MM415B02533_0010</name>
</gene>
<dbReference type="EMBL" id="MT142193">
    <property type="protein sequence ID" value="QJA75918.1"/>
    <property type="molecule type" value="Genomic_DNA"/>
</dbReference>
<evidence type="ECO:0000313" key="1">
    <source>
        <dbReference type="EMBL" id="QJA75918.1"/>
    </source>
</evidence>
<name>A0A6M3K2H2_9ZZZZ</name>
<dbReference type="AlphaFoldDB" id="A0A6M3K2H2"/>
<evidence type="ECO:0000313" key="2">
    <source>
        <dbReference type="EMBL" id="QJA89527.1"/>
    </source>
</evidence>
<sequence length="75" mass="8859">MNEDRIPKWVLRFQGFKTTSQFKAAKRRQLKNIRNAAERWRRGCAWAPNGCDHFLALERTLNAIEKDQSVGKWGR</sequence>
<organism evidence="1">
    <name type="scientific">viral metagenome</name>
    <dbReference type="NCBI Taxonomy" id="1070528"/>
    <lineage>
        <taxon>unclassified sequences</taxon>
        <taxon>metagenomes</taxon>
        <taxon>organismal metagenomes</taxon>
    </lineage>
</organism>
<reference evidence="1" key="1">
    <citation type="submission" date="2020-03" db="EMBL/GenBank/DDBJ databases">
        <title>The deep terrestrial virosphere.</title>
        <authorList>
            <person name="Holmfeldt K."/>
            <person name="Nilsson E."/>
            <person name="Simone D."/>
            <person name="Lopez-Fernandez M."/>
            <person name="Wu X."/>
            <person name="de Brujin I."/>
            <person name="Lundin D."/>
            <person name="Andersson A."/>
            <person name="Bertilsson S."/>
            <person name="Dopson M."/>
        </authorList>
    </citation>
    <scope>NUCLEOTIDE SEQUENCE</scope>
    <source>
        <strain evidence="1">MM415A01652</strain>
        <strain evidence="2">MM415B02533</strain>
    </source>
</reference>